<reference evidence="3 4" key="1">
    <citation type="submission" date="2015-02" db="EMBL/GenBank/DDBJ databases">
        <title>Nostoc linckia genome annotation.</title>
        <authorList>
            <person name="Zhou Z."/>
        </authorList>
    </citation>
    <scope>NUCLEOTIDE SEQUENCE [LARGE SCALE GENOMIC DNA]</scope>
    <source>
        <strain evidence="4">z8</strain>
    </source>
</reference>
<evidence type="ECO:0000313" key="4">
    <source>
        <dbReference type="Proteomes" id="UP000222310"/>
    </source>
</evidence>
<feature type="transmembrane region" description="Helical" evidence="2">
    <location>
        <begin position="25"/>
        <end position="45"/>
    </location>
</feature>
<comment type="caution">
    <text evidence="3">The sequence shown here is derived from an EMBL/GenBank/DDBJ whole genome shotgun (WGS) entry which is preliminary data.</text>
</comment>
<feature type="compositionally biased region" description="Low complexity" evidence="1">
    <location>
        <begin position="73"/>
        <end position="87"/>
    </location>
</feature>
<dbReference type="AlphaFoldDB" id="A0A9Q5ZH07"/>
<proteinExistence type="predicted"/>
<keyword evidence="2" id="KW-0472">Membrane</keyword>
<feature type="compositionally biased region" description="Pro residues" evidence="1">
    <location>
        <begin position="142"/>
        <end position="154"/>
    </location>
</feature>
<evidence type="ECO:0000313" key="3">
    <source>
        <dbReference type="EMBL" id="PHK07100.1"/>
    </source>
</evidence>
<keyword evidence="2" id="KW-0812">Transmembrane</keyword>
<dbReference type="Proteomes" id="UP000222310">
    <property type="component" value="Unassembled WGS sequence"/>
</dbReference>
<feature type="compositionally biased region" description="Low complexity" evidence="1">
    <location>
        <begin position="265"/>
        <end position="274"/>
    </location>
</feature>
<feature type="compositionally biased region" description="Polar residues" evidence="1">
    <location>
        <begin position="104"/>
        <end position="136"/>
    </location>
</feature>
<evidence type="ECO:0000256" key="2">
    <source>
        <dbReference type="SAM" id="Phobius"/>
    </source>
</evidence>
<sequence>MEPSVADKTPIPAKVWRRHTDPPGLWISVTVASVSLHLLVFWLLMRSSNIFILWFPQESQSTIPIELIDVAPPKKSTSKSQSTAKIISPKKLSSTQKSVAARTTPKNQNSTAIKSADNLQSQRKTDISPTNNQPSLQKKVPKPIPTPTATPTPTIPVGNLPWNRRQDLKLGKGTPLPSGLPSTPTPQTTPTPPRGTTPTPTPQTTPTPPRGTTPTPTPQTTPTPPRGTTPTPTPQTPLTPPSGSAPTPLGQTSPTPTGQIPPTPLGQTSPTPTGQTPPIPPRETTPTSTQGASVAIVAPLLRDEVSNLIKSGKFIQDGLPDAIAVYRGSNTKQFDPSFLPQNSGLQPAQLLASLVIDRNGNFQQAIVLEIQPATLGSEKSTYEQILNQIFRTENFLPAQNQDGTKPDFSNLYVRIKIQSANSN</sequence>
<feature type="compositionally biased region" description="Polar residues" evidence="1">
    <location>
        <begin position="249"/>
        <end position="258"/>
    </location>
</feature>
<evidence type="ECO:0000256" key="1">
    <source>
        <dbReference type="SAM" id="MobiDB-lite"/>
    </source>
</evidence>
<feature type="compositionally biased region" description="Pro residues" evidence="1">
    <location>
        <begin position="183"/>
        <end position="240"/>
    </location>
</feature>
<name>A0A9Q5ZH07_NOSLI</name>
<keyword evidence="2" id="KW-1133">Transmembrane helix</keyword>
<organism evidence="3 4">
    <name type="scientific">Nostoc linckia z8</name>
    <dbReference type="NCBI Taxonomy" id="1628746"/>
    <lineage>
        <taxon>Bacteria</taxon>
        <taxon>Bacillati</taxon>
        <taxon>Cyanobacteriota</taxon>
        <taxon>Cyanophyceae</taxon>
        <taxon>Nostocales</taxon>
        <taxon>Nostocaceae</taxon>
        <taxon>Nostoc</taxon>
    </lineage>
</organism>
<gene>
    <name evidence="3" type="ORF">VF08_02235</name>
</gene>
<feature type="compositionally biased region" description="Low complexity" evidence="1">
    <location>
        <begin position="173"/>
        <end position="182"/>
    </location>
</feature>
<dbReference type="EMBL" id="LAHD01000003">
    <property type="protein sequence ID" value="PHK07100.1"/>
    <property type="molecule type" value="Genomic_DNA"/>
</dbReference>
<protein>
    <submittedName>
        <fullName evidence="3">Uncharacterized protein</fullName>
    </submittedName>
</protein>
<dbReference type="GeneID" id="57099138"/>
<dbReference type="RefSeq" id="WP_180267247.1">
    <property type="nucleotide sequence ID" value="NZ_LAHD01000003.1"/>
</dbReference>
<feature type="region of interest" description="Disordered" evidence="1">
    <location>
        <begin position="73"/>
        <end position="291"/>
    </location>
</feature>
<accession>A0A9Q5ZH07</accession>